<protein>
    <submittedName>
        <fullName evidence="1 2">Uncharacterized protein</fullName>
    </submittedName>
</protein>
<reference evidence="1 3" key="1">
    <citation type="journal article" date="2008" name="Science">
        <title>The Physcomitrella genome reveals evolutionary insights into the conquest of land by plants.</title>
        <authorList>
            <person name="Rensing S."/>
            <person name="Lang D."/>
            <person name="Zimmer A."/>
            <person name="Terry A."/>
            <person name="Salamov A."/>
            <person name="Shapiro H."/>
            <person name="Nishiyama T."/>
            <person name="Perroud P.-F."/>
            <person name="Lindquist E."/>
            <person name="Kamisugi Y."/>
            <person name="Tanahashi T."/>
            <person name="Sakakibara K."/>
            <person name="Fujita T."/>
            <person name="Oishi K."/>
            <person name="Shin-I T."/>
            <person name="Kuroki Y."/>
            <person name="Toyoda A."/>
            <person name="Suzuki Y."/>
            <person name="Hashimoto A."/>
            <person name="Yamaguchi K."/>
            <person name="Sugano A."/>
            <person name="Kohara Y."/>
            <person name="Fujiyama A."/>
            <person name="Anterola A."/>
            <person name="Aoki S."/>
            <person name="Ashton N."/>
            <person name="Barbazuk W.B."/>
            <person name="Barker E."/>
            <person name="Bennetzen J."/>
            <person name="Bezanilla M."/>
            <person name="Blankenship R."/>
            <person name="Cho S.H."/>
            <person name="Dutcher S."/>
            <person name="Estelle M."/>
            <person name="Fawcett J.A."/>
            <person name="Gundlach H."/>
            <person name="Hanada K."/>
            <person name="Heyl A."/>
            <person name="Hicks K.A."/>
            <person name="Hugh J."/>
            <person name="Lohr M."/>
            <person name="Mayer K."/>
            <person name="Melkozernov A."/>
            <person name="Murata T."/>
            <person name="Nelson D."/>
            <person name="Pils B."/>
            <person name="Prigge M."/>
            <person name="Reiss B."/>
            <person name="Renner T."/>
            <person name="Rombauts S."/>
            <person name="Rushton P."/>
            <person name="Sanderfoot A."/>
            <person name="Schween G."/>
            <person name="Shiu S.-H."/>
            <person name="Stueber K."/>
            <person name="Theodoulou F.L."/>
            <person name="Tu H."/>
            <person name="Van de Peer Y."/>
            <person name="Verrier P.J."/>
            <person name="Waters E."/>
            <person name="Wood A."/>
            <person name="Yang L."/>
            <person name="Cove D."/>
            <person name="Cuming A."/>
            <person name="Hasebe M."/>
            <person name="Lucas S."/>
            <person name="Mishler D.B."/>
            <person name="Reski R."/>
            <person name="Grigoriev I."/>
            <person name="Quatrano R.S."/>
            <person name="Boore J.L."/>
        </authorList>
    </citation>
    <scope>NUCLEOTIDE SEQUENCE [LARGE SCALE GENOMIC DNA]</scope>
    <source>
        <strain evidence="2 3">cv. Gransden 2004</strain>
    </source>
</reference>
<evidence type="ECO:0000313" key="1">
    <source>
        <dbReference type="EMBL" id="PNR63306.1"/>
    </source>
</evidence>
<organism evidence="1">
    <name type="scientific">Physcomitrium patens</name>
    <name type="common">Spreading-leaved earth moss</name>
    <name type="synonym">Physcomitrella patens</name>
    <dbReference type="NCBI Taxonomy" id="3218"/>
    <lineage>
        <taxon>Eukaryota</taxon>
        <taxon>Viridiplantae</taxon>
        <taxon>Streptophyta</taxon>
        <taxon>Embryophyta</taxon>
        <taxon>Bryophyta</taxon>
        <taxon>Bryophytina</taxon>
        <taxon>Bryopsida</taxon>
        <taxon>Funariidae</taxon>
        <taxon>Funariales</taxon>
        <taxon>Funariaceae</taxon>
        <taxon>Physcomitrium</taxon>
    </lineage>
</organism>
<dbReference type="EnsemblPlants" id="Pp3c1_37230V3.1">
    <property type="protein sequence ID" value="PAC:32971316.CDS.1"/>
    <property type="gene ID" value="Pp3c1_37230"/>
</dbReference>
<dbReference type="InParanoid" id="A0A2K1LBA3"/>
<dbReference type="PaxDb" id="3218-PP1S28_30V6.1"/>
<accession>A0A2K1LBA3</accession>
<dbReference type="EMBL" id="ABEU02000001">
    <property type="protein sequence ID" value="PNR63306.1"/>
    <property type="molecule type" value="Genomic_DNA"/>
</dbReference>
<reference evidence="1 3" key="2">
    <citation type="journal article" date="2018" name="Plant J.">
        <title>The Physcomitrella patens chromosome-scale assembly reveals moss genome structure and evolution.</title>
        <authorList>
            <person name="Lang D."/>
            <person name="Ullrich K.K."/>
            <person name="Murat F."/>
            <person name="Fuchs J."/>
            <person name="Jenkins J."/>
            <person name="Haas F.B."/>
            <person name="Piednoel M."/>
            <person name="Gundlach H."/>
            <person name="Van Bel M."/>
            <person name="Meyberg R."/>
            <person name="Vives C."/>
            <person name="Morata J."/>
            <person name="Symeonidi A."/>
            <person name="Hiss M."/>
            <person name="Muchero W."/>
            <person name="Kamisugi Y."/>
            <person name="Saleh O."/>
            <person name="Blanc G."/>
            <person name="Decker E.L."/>
            <person name="van Gessel N."/>
            <person name="Grimwood J."/>
            <person name="Hayes R.D."/>
            <person name="Graham S.W."/>
            <person name="Gunter L.E."/>
            <person name="McDaniel S.F."/>
            <person name="Hoernstein S.N.W."/>
            <person name="Larsson A."/>
            <person name="Li F.W."/>
            <person name="Perroud P.F."/>
            <person name="Phillips J."/>
            <person name="Ranjan P."/>
            <person name="Rokshar D.S."/>
            <person name="Rothfels C.J."/>
            <person name="Schneider L."/>
            <person name="Shu S."/>
            <person name="Stevenson D.W."/>
            <person name="Thummler F."/>
            <person name="Tillich M."/>
            <person name="Villarreal Aguilar J.C."/>
            <person name="Widiez T."/>
            <person name="Wong G.K."/>
            <person name="Wymore A."/>
            <person name="Zhang Y."/>
            <person name="Zimmer A.D."/>
            <person name="Quatrano R.S."/>
            <person name="Mayer K.F.X."/>
            <person name="Goodstein D."/>
            <person name="Casacuberta J.M."/>
            <person name="Vandepoele K."/>
            <person name="Reski R."/>
            <person name="Cuming A.C."/>
            <person name="Tuskan G.A."/>
            <person name="Maumus F."/>
            <person name="Salse J."/>
            <person name="Schmutz J."/>
            <person name="Rensing S.A."/>
        </authorList>
    </citation>
    <scope>NUCLEOTIDE SEQUENCE [LARGE SCALE GENOMIC DNA]</scope>
    <source>
        <strain evidence="2 3">cv. Gransden 2004</strain>
    </source>
</reference>
<reference evidence="2" key="3">
    <citation type="submission" date="2020-12" db="UniProtKB">
        <authorList>
            <consortium name="EnsemblPlants"/>
        </authorList>
    </citation>
    <scope>IDENTIFICATION</scope>
</reference>
<dbReference type="Gramene" id="Pp3c1_37230V3.3">
    <property type="protein sequence ID" value="PAC:32971318.CDS.1"/>
    <property type="gene ID" value="Pp3c1_37230"/>
</dbReference>
<dbReference type="Gramene" id="Pp3c1_37230V3.1">
    <property type="protein sequence ID" value="PAC:32971316.CDS.1"/>
    <property type="gene ID" value="Pp3c1_37230"/>
</dbReference>
<dbReference type="AlphaFoldDB" id="A0A2K1LBA3"/>
<dbReference type="Proteomes" id="UP000006727">
    <property type="component" value="Chromosome 1"/>
</dbReference>
<name>A0A2K1LBA3_PHYPA</name>
<proteinExistence type="predicted"/>
<sequence>MRLDASKTSAVELIQVVVIFALLQPILNQDNLWCLAPILSHLQYISNILSSKKNCSGNKGIQYSCSKSRRRKLRKYW</sequence>
<gene>
    <name evidence="1" type="ORF">PHYPA_001731</name>
</gene>
<dbReference type="EnsemblPlants" id="Pp3c1_37230V3.3">
    <property type="protein sequence ID" value="PAC:32971318.CDS.1"/>
    <property type="gene ID" value="Pp3c1_37230"/>
</dbReference>
<evidence type="ECO:0000313" key="2">
    <source>
        <dbReference type="EnsemblPlants" id="PAC:32971316.CDS.1"/>
    </source>
</evidence>
<dbReference type="EnsemblPlants" id="Pp3c1_37230V3.2">
    <property type="protein sequence ID" value="PAC:32971317.CDS.1"/>
    <property type="gene ID" value="Pp3c1_37230"/>
</dbReference>
<dbReference type="Gramene" id="Pp3c1_37230V3.2">
    <property type="protein sequence ID" value="PAC:32971317.CDS.1"/>
    <property type="gene ID" value="Pp3c1_37230"/>
</dbReference>
<keyword evidence="3" id="KW-1185">Reference proteome</keyword>
<evidence type="ECO:0000313" key="3">
    <source>
        <dbReference type="Proteomes" id="UP000006727"/>
    </source>
</evidence>